<evidence type="ECO:0000313" key="1">
    <source>
        <dbReference type="EMBL" id="EAA17370.1"/>
    </source>
</evidence>
<organism evidence="1 2">
    <name type="scientific">Plasmodium yoelii yoelii</name>
    <dbReference type="NCBI Taxonomy" id="73239"/>
    <lineage>
        <taxon>Eukaryota</taxon>
        <taxon>Sar</taxon>
        <taxon>Alveolata</taxon>
        <taxon>Apicomplexa</taxon>
        <taxon>Aconoidasida</taxon>
        <taxon>Haemosporida</taxon>
        <taxon>Plasmodiidae</taxon>
        <taxon>Plasmodium</taxon>
        <taxon>Plasmodium (Vinckeia)</taxon>
    </lineage>
</organism>
<dbReference type="EMBL" id="AABL01001690">
    <property type="protein sequence ID" value="EAA17370.1"/>
    <property type="molecule type" value="Genomic_DNA"/>
</dbReference>
<gene>
    <name evidence="1" type="ORF">PY05358</name>
</gene>
<feature type="non-terminal residue" evidence="1">
    <location>
        <position position="52"/>
    </location>
</feature>
<accession>Q7RDR3</accession>
<dbReference type="InParanoid" id="Q7RDR3"/>
<reference evidence="1 2" key="1">
    <citation type="journal article" date="2002" name="Nature">
        <title>Genome sequence and comparative analysis of the model rodent malaria parasite Plasmodium yoelii yoelii.</title>
        <authorList>
            <person name="Carlton J.M."/>
            <person name="Angiuoli S.V."/>
            <person name="Suh B.B."/>
            <person name="Kooij T.W."/>
            <person name="Pertea M."/>
            <person name="Silva J.C."/>
            <person name="Ermolaeva M.D."/>
            <person name="Allen J.E."/>
            <person name="Selengut J.D."/>
            <person name="Koo H.L."/>
            <person name="Peterson J.D."/>
            <person name="Pop M."/>
            <person name="Kosack D.S."/>
            <person name="Shumway M.F."/>
            <person name="Bidwell S.L."/>
            <person name="Shallom S.J."/>
            <person name="van Aken S.E."/>
            <person name="Riedmuller S.B."/>
            <person name="Feldblyum T.V."/>
            <person name="Cho J.K."/>
            <person name="Quackenbush J."/>
            <person name="Sedegah M."/>
            <person name="Shoaibi A."/>
            <person name="Cummings L.M."/>
            <person name="Florens L."/>
            <person name="Yates J.R."/>
            <person name="Raine J.D."/>
            <person name="Sinden R.E."/>
            <person name="Harris M.A."/>
            <person name="Cunningham D.A."/>
            <person name="Preiser P.R."/>
            <person name="Bergman L.W."/>
            <person name="Vaidya A.B."/>
            <person name="van Lin L.H."/>
            <person name="Janse C.J."/>
            <person name="Waters A.P."/>
            <person name="Smith H.O."/>
            <person name="White O.R."/>
            <person name="Salzberg S.L."/>
            <person name="Venter J.C."/>
            <person name="Fraser C.M."/>
            <person name="Hoffman S.L."/>
            <person name="Gardner M.J."/>
            <person name="Carucci D.J."/>
        </authorList>
    </citation>
    <scope>NUCLEOTIDE SEQUENCE [LARGE SCALE GENOMIC DNA]</scope>
    <source>
        <strain evidence="1 2">17XNL</strain>
    </source>
</reference>
<sequence>MLTGYKWINNIPTTLNLNDNMIYSYNQNIIQMVLLNRDKEKANKKNAYNSSS</sequence>
<name>Q7RDR3_PLAYO</name>
<dbReference type="PaxDb" id="73239-Q7RDR3"/>
<dbReference type="AlphaFoldDB" id="Q7RDR3"/>
<evidence type="ECO:0000313" key="2">
    <source>
        <dbReference type="Proteomes" id="UP000008553"/>
    </source>
</evidence>
<proteinExistence type="predicted"/>
<dbReference type="Proteomes" id="UP000008553">
    <property type="component" value="Unassembled WGS sequence"/>
</dbReference>
<keyword evidence="2" id="KW-1185">Reference proteome</keyword>
<protein>
    <submittedName>
        <fullName evidence="1">Uncharacterized protein</fullName>
    </submittedName>
</protein>
<comment type="caution">
    <text evidence="1">The sequence shown here is derived from an EMBL/GenBank/DDBJ whole genome shotgun (WGS) entry which is preliminary data.</text>
</comment>